<dbReference type="SMART" id="SM00470">
    <property type="entry name" value="ParB"/>
    <property type="match status" value="1"/>
</dbReference>
<dbReference type="RefSeq" id="WP_119014891.1">
    <property type="nucleotide sequence ID" value="NZ_QXNC01000063.1"/>
</dbReference>
<evidence type="ECO:0000259" key="2">
    <source>
        <dbReference type="SMART" id="SM00470"/>
    </source>
</evidence>
<dbReference type="PANTHER" id="PTHR33375:SF1">
    <property type="entry name" value="CHROMOSOME-PARTITIONING PROTEIN PARB-RELATED"/>
    <property type="match status" value="1"/>
</dbReference>
<dbReference type="Proteomes" id="UP000295182">
    <property type="component" value="Unassembled WGS sequence"/>
</dbReference>
<dbReference type="SUPFAM" id="SSF109709">
    <property type="entry name" value="KorB DNA-binding domain-like"/>
    <property type="match status" value="1"/>
</dbReference>
<dbReference type="InterPro" id="IPR003115">
    <property type="entry name" value="ParB_N"/>
</dbReference>
<dbReference type="EMBL" id="SLXH01000052">
    <property type="protein sequence ID" value="TCP10953.1"/>
    <property type="molecule type" value="Genomic_DNA"/>
</dbReference>
<dbReference type="OrthoDB" id="8526040at2"/>
<dbReference type="GO" id="GO:0005694">
    <property type="term" value="C:chromosome"/>
    <property type="evidence" value="ECO:0007669"/>
    <property type="project" value="TreeGrafter"/>
</dbReference>
<dbReference type="InterPro" id="IPR050336">
    <property type="entry name" value="Chromosome_partition/occlusion"/>
</dbReference>
<organism evidence="3 4">
    <name type="scientific">Simplicispira metamorpha</name>
    <dbReference type="NCBI Taxonomy" id="80881"/>
    <lineage>
        <taxon>Bacteria</taxon>
        <taxon>Pseudomonadati</taxon>
        <taxon>Pseudomonadota</taxon>
        <taxon>Betaproteobacteria</taxon>
        <taxon>Burkholderiales</taxon>
        <taxon>Comamonadaceae</taxon>
        <taxon>Simplicispira</taxon>
    </lineage>
</organism>
<dbReference type="SUPFAM" id="SSF110849">
    <property type="entry name" value="ParB/Sulfiredoxin"/>
    <property type="match status" value="1"/>
</dbReference>
<reference evidence="3 4" key="1">
    <citation type="submission" date="2019-03" db="EMBL/GenBank/DDBJ databases">
        <title>Genomic Encyclopedia of Type Strains, Phase IV (KMG-IV): sequencing the most valuable type-strain genomes for metagenomic binning, comparative biology and taxonomic classification.</title>
        <authorList>
            <person name="Goeker M."/>
        </authorList>
    </citation>
    <scope>NUCLEOTIDE SEQUENCE [LARGE SCALE GENOMIC DNA]</scope>
    <source>
        <strain evidence="3 4">DSM 1837</strain>
    </source>
</reference>
<protein>
    <submittedName>
        <fullName evidence="3">ParB family protein</fullName>
    </submittedName>
</protein>
<gene>
    <name evidence="3" type="ORF">EV674_1526</name>
</gene>
<evidence type="ECO:0000256" key="1">
    <source>
        <dbReference type="SAM" id="MobiDB-lite"/>
    </source>
</evidence>
<feature type="region of interest" description="Disordered" evidence="1">
    <location>
        <begin position="24"/>
        <end position="51"/>
    </location>
</feature>
<name>A0A4R2MYE7_9BURK</name>
<feature type="compositionally biased region" description="Low complexity" evidence="1">
    <location>
        <begin position="34"/>
        <end position="49"/>
    </location>
</feature>
<proteinExistence type="predicted"/>
<accession>A0A4R2MYE7</accession>
<comment type="caution">
    <text evidence="3">The sequence shown here is derived from an EMBL/GenBank/DDBJ whole genome shotgun (WGS) entry which is preliminary data.</text>
</comment>
<evidence type="ECO:0000313" key="4">
    <source>
        <dbReference type="Proteomes" id="UP000295182"/>
    </source>
</evidence>
<dbReference type="AlphaFoldDB" id="A0A4R2MYE7"/>
<dbReference type="GO" id="GO:0007059">
    <property type="term" value="P:chromosome segregation"/>
    <property type="evidence" value="ECO:0007669"/>
    <property type="project" value="TreeGrafter"/>
</dbReference>
<keyword evidence="4" id="KW-1185">Reference proteome</keyword>
<dbReference type="PANTHER" id="PTHR33375">
    <property type="entry name" value="CHROMOSOME-PARTITIONING PROTEIN PARB-RELATED"/>
    <property type="match status" value="1"/>
</dbReference>
<evidence type="ECO:0000313" key="3">
    <source>
        <dbReference type="EMBL" id="TCP10953.1"/>
    </source>
</evidence>
<dbReference type="Gene3D" id="1.10.10.2830">
    <property type="match status" value="1"/>
</dbReference>
<sequence length="342" mass="37446">MAKTPPKLSGLIKTGAVVPATPAHELADIPGPGASAPLEPYAPPAADEAPTQEAQATAVDSHSGRNLTMLGVHLIDPNPLAPREVYTPEMILNRAEDLRAQGQHDPIHVIPNPNATGRFIICDGWTRVQACREHNVFESLLAEIHTELGMQESAWFGYEQNEGRSQHCDLDRAMFYEKLIAAGEAPAEVARRAKVSKTMMSFYRAYAKLPEDVLEIVRLHPHKFGATEVYQLAKLHDKAGIRKAVALANKYASEDQTQRWLTNQVQALLNPVAHKAKTSGKTIRYANGVYKQRGDVFELVITVSAEQREAFAQGLEELLELAAIQPEPADDDVSPEAPQASS</sequence>
<dbReference type="InterPro" id="IPR036086">
    <property type="entry name" value="ParB/Sulfiredoxin_sf"/>
</dbReference>
<feature type="domain" description="ParB-like N-terminal" evidence="2">
    <location>
        <begin position="68"/>
        <end position="162"/>
    </location>
</feature>
<dbReference type="Gene3D" id="3.90.1530.10">
    <property type="entry name" value="Conserved hypothetical protein from pyrococcus furiosus pfu- 392566-001, ParB domain"/>
    <property type="match status" value="1"/>
</dbReference>